<dbReference type="InterPro" id="IPR013762">
    <property type="entry name" value="Integrase-like_cat_sf"/>
</dbReference>
<evidence type="ECO:0000256" key="1">
    <source>
        <dbReference type="ARBA" id="ARBA00023172"/>
    </source>
</evidence>
<dbReference type="EMBL" id="CADCST010000054">
    <property type="protein sequence ID" value="CAA9195068.1"/>
    <property type="molecule type" value="Genomic_DNA"/>
</dbReference>
<comment type="caution">
    <text evidence="2">The sequence shown here is derived from an EMBL/GenBank/DDBJ whole genome shotgun (WGS) entry which is preliminary data.</text>
</comment>
<proteinExistence type="predicted"/>
<keyword evidence="1" id="KW-0233">DNA recombination</keyword>
<evidence type="ECO:0000313" key="2">
    <source>
        <dbReference type="EMBL" id="CAA9195068.1"/>
    </source>
</evidence>
<dbReference type="SUPFAM" id="SSF56349">
    <property type="entry name" value="DNA breaking-rejoining enzymes"/>
    <property type="match status" value="1"/>
</dbReference>
<dbReference type="Proteomes" id="UP000474567">
    <property type="component" value="Unassembled WGS sequence"/>
</dbReference>
<evidence type="ECO:0008006" key="4">
    <source>
        <dbReference type="Google" id="ProtNLM"/>
    </source>
</evidence>
<evidence type="ECO:0000313" key="3">
    <source>
        <dbReference type="Proteomes" id="UP000474567"/>
    </source>
</evidence>
<name>A0ABM8KDT7_9FLAO</name>
<gene>
    <name evidence="2" type="ORF">FLACOL7796_00423</name>
</gene>
<reference evidence="2 3" key="1">
    <citation type="submission" date="2020-02" db="EMBL/GenBank/DDBJ databases">
        <authorList>
            <person name="Criscuolo A."/>
        </authorList>
    </citation>
    <scope>NUCLEOTIDE SEQUENCE [LARGE SCALE GENOMIC DNA]</scope>
    <source>
        <strain evidence="2">CECT7796</strain>
    </source>
</reference>
<organism evidence="2 3">
    <name type="scientific">Flavobacterium collinsii</name>
    <dbReference type="NCBI Taxonomy" id="1114861"/>
    <lineage>
        <taxon>Bacteria</taxon>
        <taxon>Pseudomonadati</taxon>
        <taxon>Bacteroidota</taxon>
        <taxon>Flavobacteriia</taxon>
        <taxon>Flavobacteriales</taxon>
        <taxon>Flavobacteriaceae</taxon>
        <taxon>Flavobacterium</taxon>
    </lineage>
</organism>
<dbReference type="InterPro" id="IPR011010">
    <property type="entry name" value="DNA_brk_join_enz"/>
</dbReference>
<sequence length="468" mass="53703">MEQRKLMELVYAEVSNKFVTKTDGVTKYSKFQYSLNTYVMPEHFGTPQTKRGKTNFIYNPTTIERNKRFTGDLSKAIEDFDASINATIKHFRNAGIRPTKNQFKERLELITERKNGVVEDVTLASYIAKRLEYYNSIIGTGMPDAKKENTIENLHSLFVAVRNYDKARLTSITFNNLKELYWDFWDVMDAIVRGTIIVELEEGEKKKVTNVHGIATNTIINYQHELRQVCYDAVKEGISVSLSYENNKRLILKTQKSSRQYDVNNSDLLTIYRHQPTSDRLQKAKDYIVFSSLTGMRMQSVLELIGEPIKTYAKNNIRFDYVHTIQSKTNTSCFTPLFAPAKEILVRHGGVLNFSVNNATINKQIKDLYVEAGITYGVPVSKHYYKDGLVITDLSVAKIVSSHATRKGFVTNLFELGVDTSISKLVTHPDSKEFGTTDAYKKSTDIMRAIRFFNSVNKHIEHNELYKF</sequence>
<dbReference type="Gene3D" id="1.10.443.10">
    <property type="entry name" value="Intergrase catalytic core"/>
    <property type="match status" value="1"/>
</dbReference>
<accession>A0ABM8KDT7</accession>
<keyword evidence="3" id="KW-1185">Reference proteome</keyword>
<protein>
    <recommendedName>
        <fullName evidence="4">Phage integrase SAM-like domain-containing protein</fullName>
    </recommendedName>
</protein>